<name>A0A2S2R952_9HEMI</name>
<gene>
    <name evidence="1" type="ORF">g.148922</name>
</gene>
<protein>
    <recommendedName>
        <fullName evidence="2">Craniofacial development protein 2</fullName>
    </recommendedName>
</protein>
<dbReference type="AlphaFoldDB" id="A0A2S2R952"/>
<evidence type="ECO:0000313" key="1">
    <source>
        <dbReference type="EMBL" id="MBY86577.1"/>
    </source>
</evidence>
<proteinExistence type="predicted"/>
<sequence length="127" mass="14643">MLIAKLNSGVSPPFGSPGRTVMSADKNDESTSFKQPLKIGTWNVRTMAQASKIDNSIHEMKRMKIEILGINEMRWLESGDMEKGHRILRILLNELYTNIRLSITFSGTIKLYQYKYYTNRCPNSRQK</sequence>
<organism evidence="1">
    <name type="scientific">Sipha flava</name>
    <name type="common">yellow sugarcane aphid</name>
    <dbReference type="NCBI Taxonomy" id="143950"/>
    <lineage>
        <taxon>Eukaryota</taxon>
        <taxon>Metazoa</taxon>
        <taxon>Ecdysozoa</taxon>
        <taxon>Arthropoda</taxon>
        <taxon>Hexapoda</taxon>
        <taxon>Insecta</taxon>
        <taxon>Pterygota</taxon>
        <taxon>Neoptera</taxon>
        <taxon>Paraneoptera</taxon>
        <taxon>Hemiptera</taxon>
        <taxon>Sternorrhyncha</taxon>
        <taxon>Aphidomorpha</taxon>
        <taxon>Aphidoidea</taxon>
        <taxon>Aphididae</taxon>
        <taxon>Sipha</taxon>
    </lineage>
</organism>
<evidence type="ECO:0008006" key="2">
    <source>
        <dbReference type="Google" id="ProtNLM"/>
    </source>
</evidence>
<accession>A0A2S2R952</accession>
<reference evidence="1" key="1">
    <citation type="submission" date="2018-04" db="EMBL/GenBank/DDBJ databases">
        <title>Transcriptome assembly of Sipha flava.</title>
        <authorList>
            <person name="Scully E.D."/>
            <person name="Geib S.M."/>
            <person name="Palmer N.A."/>
            <person name="Koch K."/>
            <person name="Bradshaw J."/>
            <person name="Heng-Moss T."/>
            <person name="Sarath G."/>
        </authorList>
    </citation>
    <scope>NUCLEOTIDE SEQUENCE</scope>
</reference>
<dbReference type="EMBL" id="GGMS01017374">
    <property type="protein sequence ID" value="MBY86577.1"/>
    <property type="molecule type" value="Transcribed_RNA"/>
</dbReference>